<dbReference type="AlphaFoldDB" id="A0A1L8WL79"/>
<sequence>MSIFLNIHRVFQQFFLLKAMKNICKKIYFVTFTFKKTT</sequence>
<evidence type="ECO:0000313" key="1">
    <source>
        <dbReference type="EMBL" id="OJG81780.1"/>
    </source>
</evidence>
<accession>A0A1L8WL79</accession>
<evidence type="ECO:0000313" key="2">
    <source>
        <dbReference type="Proteomes" id="UP000182152"/>
    </source>
</evidence>
<protein>
    <submittedName>
        <fullName evidence="1">Uncharacterized protein</fullName>
    </submittedName>
</protein>
<organism evidence="1 2">
    <name type="scientific">Enterococcus ratti</name>
    <dbReference type="NCBI Taxonomy" id="150033"/>
    <lineage>
        <taxon>Bacteria</taxon>
        <taxon>Bacillati</taxon>
        <taxon>Bacillota</taxon>
        <taxon>Bacilli</taxon>
        <taxon>Lactobacillales</taxon>
        <taxon>Enterococcaceae</taxon>
        <taxon>Enterococcus</taxon>
    </lineage>
</organism>
<dbReference type="Proteomes" id="UP000182152">
    <property type="component" value="Unassembled WGS sequence"/>
</dbReference>
<dbReference type="EMBL" id="JXLB01000009">
    <property type="protein sequence ID" value="OJG81780.1"/>
    <property type="molecule type" value="Genomic_DNA"/>
</dbReference>
<keyword evidence="2" id="KW-1185">Reference proteome</keyword>
<comment type="caution">
    <text evidence="1">The sequence shown here is derived from an EMBL/GenBank/DDBJ whole genome shotgun (WGS) entry which is preliminary data.</text>
</comment>
<name>A0A1L8WL79_9ENTE</name>
<reference evidence="1 2" key="1">
    <citation type="submission" date="2014-12" db="EMBL/GenBank/DDBJ databases">
        <title>Draft genome sequences of 29 type strains of Enterococci.</title>
        <authorList>
            <person name="Zhong Z."/>
            <person name="Sun Z."/>
            <person name="Liu W."/>
            <person name="Zhang W."/>
            <person name="Zhang H."/>
        </authorList>
    </citation>
    <scope>NUCLEOTIDE SEQUENCE [LARGE SCALE GENOMIC DNA]</scope>
    <source>
        <strain evidence="1 2">DSM 15687</strain>
    </source>
</reference>
<gene>
    <name evidence="1" type="ORF">RV14_GL002323</name>
</gene>
<proteinExistence type="predicted"/>